<reference evidence="9" key="1">
    <citation type="submission" date="2023-03" db="EMBL/GenBank/DDBJ databases">
        <title>Mating type loci evolution in Malassezia.</title>
        <authorList>
            <person name="Coelho M.A."/>
        </authorList>
    </citation>
    <scope>NUCLEOTIDE SEQUENCE</scope>
    <source>
        <strain evidence="9">CBS 12830</strain>
    </source>
</reference>
<dbReference type="SMART" id="SM00829">
    <property type="entry name" value="PKS_ER"/>
    <property type="match status" value="1"/>
</dbReference>
<dbReference type="Pfam" id="PF00107">
    <property type="entry name" value="ADH_zinc_N"/>
    <property type="match status" value="1"/>
</dbReference>
<dbReference type="InterPro" id="IPR002328">
    <property type="entry name" value="ADH_Zn_CS"/>
</dbReference>
<dbReference type="Gene3D" id="3.90.180.10">
    <property type="entry name" value="Medium-chain alcohol dehydrogenases, catalytic domain"/>
    <property type="match status" value="1"/>
</dbReference>
<evidence type="ECO:0000256" key="1">
    <source>
        <dbReference type="ARBA" id="ARBA00001947"/>
    </source>
</evidence>
<feature type="domain" description="Enoyl reductase (ER)" evidence="8">
    <location>
        <begin position="203"/>
        <end position="549"/>
    </location>
</feature>
<dbReference type="InterPro" id="IPR011032">
    <property type="entry name" value="GroES-like_sf"/>
</dbReference>
<dbReference type="SUPFAM" id="SSF51735">
    <property type="entry name" value="NAD(P)-binding Rossmann-fold domains"/>
    <property type="match status" value="1"/>
</dbReference>
<evidence type="ECO:0000256" key="3">
    <source>
        <dbReference type="ARBA" id="ARBA00022723"/>
    </source>
</evidence>
<organism evidence="9 10">
    <name type="scientific">Malassezia equina</name>
    <dbReference type="NCBI Taxonomy" id="1381935"/>
    <lineage>
        <taxon>Eukaryota</taxon>
        <taxon>Fungi</taxon>
        <taxon>Dikarya</taxon>
        <taxon>Basidiomycota</taxon>
        <taxon>Ustilaginomycotina</taxon>
        <taxon>Malasseziomycetes</taxon>
        <taxon>Malasseziales</taxon>
        <taxon>Malasseziaceae</taxon>
        <taxon>Malassezia</taxon>
    </lineage>
</organism>
<dbReference type="InterPro" id="IPR013154">
    <property type="entry name" value="ADH-like_N"/>
</dbReference>
<dbReference type="InterPro" id="IPR036291">
    <property type="entry name" value="NAD(P)-bd_dom_sf"/>
</dbReference>
<evidence type="ECO:0000256" key="5">
    <source>
        <dbReference type="ARBA" id="ARBA00023002"/>
    </source>
</evidence>
<keyword evidence="7" id="KW-0812">Transmembrane</keyword>
<dbReference type="SUPFAM" id="SSF50129">
    <property type="entry name" value="GroES-like"/>
    <property type="match status" value="1"/>
</dbReference>
<dbReference type="Pfam" id="PF08240">
    <property type="entry name" value="ADH_N"/>
    <property type="match status" value="1"/>
</dbReference>
<comment type="similarity">
    <text evidence="2 6">Belongs to the zinc-containing alcohol dehydrogenase family.</text>
</comment>
<evidence type="ECO:0000313" key="9">
    <source>
        <dbReference type="EMBL" id="WFD22113.1"/>
    </source>
</evidence>
<evidence type="ECO:0000256" key="2">
    <source>
        <dbReference type="ARBA" id="ARBA00008072"/>
    </source>
</evidence>
<dbReference type="PANTHER" id="PTHR42813:SF4">
    <property type="entry name" value="NADP-DEPENDENT ISOPROPANOL DEHYDROGENASE"/>
    <property type="match status" value="1"/>
</dbReference>
<keyword evidence="7" id="KW-0472">Membrane</keyword>
<feature type="transmembrane region" description="Helical" evidence="7">
    <location>
        <begin position="67"/>
        <end position="88"/>
    </location>
</feature>
<dbReference type="Proteomes" id="UP001214415">
    <property type="component" value="Chromosome 2"/>
</dbReference>
<evidence type="ECO:0000256" key="7">
    <source>
        <dbReference type="SAM" id="Phobius"/>
    </source>
</evidence>
<dbReference type="EMBL" id="CP119901">
    <property type="protein sequence ID" value="WFD22113.1"/>
    <property type="molecule type" value="Genomic_DNA"/>
</dbReference>
<keyword evidence="10" id="KW-1185">Reference proteome</keyword>
<name>A0AAF0ECY5_9BASI</name>
<accession>A0AAF0ECY5</accession>
<keyword evidence="4 6" id="KW-0862">Zinc</keyword>
<proteinExistence type="inferred from homology"/>
<dbReference type="CDD" id="cd08286">
    <property type="entry name" value="FDH_like_ADH2"/>
    <property type="match status" value="1"/>
</dbReference>
<keyword evidence="7" id="KW-1133">Transmembrane helix</keyword>
<dbReference type="GO" id="GO:0008270">
    <property type="term" value="F:zinc ion binding"/>
    <property type="evidence" value="ECO:0007669"/>
    <property type="project" value="InterPro"/>
</dbReference>
<protein>
    <recommendedName>
        <fullName evidence="8">Enoyl reductase (ER) domain-containing protein</fullName>
    </recommendedName>
</protein>
<dbReference type="InterPro" id="IPR020843">
    <property type="entry name" value="ER"/>
</dbReference>
<sequence>MMGLFSSKPNKNAEGKELHDISNAKDLKFHCDDNIERLLTEPVDHPSTTKKAASDFPLFKASHTVDYLMMALNLVVSIVMIGSVFLAYSQKLEWKDAKPLFMVTVPLYVFVPNFTASGKQNENETLRILSPYHNKAVLTGKKAPNGRPILNPPTYEILVHYTRTAQGRTLAKREGRIPIGHFAPIHPMQVRWNSTMKAMTYRGPHKVAVEDRPKPKIIDPTDAIIRMTKATICGTDLGIWKGKNPEIEETAREKTGEWNGRILGHEGIGIVDEVGPAVRHFKKGDKVIISCVSRCGSCENCQKQLYSHCLNGGGWIMGYMIDGTHAEYVRTPFADNSLYVLPDNLNTDVAVFLSDVLPTGHEMGVKYGDVKPGDSIAVVGAGPVGMGAMLTAQFYSPSTIICIDLDQNRLEFAKEMGATHIVNSSTEDAVAKVMEITQGRGVDCAIEAVGVPATWDVCQQIVTAGGHLANVGVHGQKVDFELQKLWIQNLTITTGLVNANTTAMLLKACETGKLPMERLATHHFKFGEIEKAYDVFKHASDTKAMKVIIEF</sequence>
<keyword evidence="5" id="KW-0560">Oxidoreductase</keyword>
<comment type="cofactor">
    <cofactor evidence="1 6">
        <name>Zn(2+)</name>
        <dbReference type="ChEBI" id="CHEBI:29105"/>
    </cofactor>
</comment>
<feature type="transmembrane region" description="Helical" evidence="7">
    <location>
        <begin position="100"/>
        <end position="118"/>
    </location>
</feature>
<evidence type="ECO:0000259" key="8">
    <source>
        <dbReference type="SMART" id="SM00829"/>
    </source>
</evidence>
<dbReference type="AlphaFoldDB" id="A0AAF0ECY5"/>
<dbReference type="GO" id="GO:0016491">
    <property type="term" value="F:oxidoreductase activity"/>
    <property type="evidence" value="ECO:0007669"/>
    <property type="project" value="UniProtKB-KW"/>
</dbReference>
<keyword evidence="3 6" id="KW-0479">Metal-binding</keyword>
<dbReference type="InterPro" id="IPR013149">
    <property type="entry name" value="ADH-like_C"/>
</dbReference>
<dbReference type="PROSITE" id="PS00059">
    <property type="entry name" value="ADH_ZINC"/>
    <property type="match status" value="1"/>
</dbReference>
<evidence type="ECO:0000313" key="10">
    <source>
        <dbReference type="Proteomes" id="UP001214415"/>
    </source>
</evidence>
<evidence type="ECO:0000256" key="6">
    <source>
        <dbReference type="RuleBase" id="RU361277"/>
    </source>
</evidence>
<gene>
    <name evidence="9" type="ORF">MEQU1_000775</name>
</gene>
<evidence type="ECO:0000256" key="4">
    <source>
        <dbReference type="ARBA" id="ARBA00022833"/>
    </source>
</evidence>
<dbReference type="PANTHER" id="PTHR42813">
    <property type="entry name" value="ZINC-TYPE ALCOHOL DEHYDROGENASE-LIKE"/>
    <property type="match status" value="1"/>
</dbReference>
<dbReference type="Gene3D" id="3.40.50.720">
    <property type="entry name" value="NAD(P)-binding Rossmann-like Domain"/>
    <property type="match status" value="1"/>
</dbReference>